<accession>A0A1H4FD57</accession>
<dbReference type="EMBL" id="FNRL01000024">
    <property type="protein sequence ID" value="SEA95121.1"/>
    <property type="molecule type" value="Genomic_DNA"/>
</dbReference>
<dbReference type="PANTHER" id="PTHR33361:SF16">
    <property type="entry name" value="DUF885 DOMAIN-CONTAINING PROTEIN"/>
    <property type="match status" value="1"/>
</dbReference>
<dbReference type="RefSeq" id="WP_225889668.1">
    <property type="nucleotide sequence ID" value="NZ_BKAT01000043.1"/>
</dbReference>
<dbReference type="Pfam" id="PF05960">
    <property type="entry name" value="DUF885"/>
    <property type="match status" value="1"/>
</dbReference>
<dbReference type="PROSITE" id="PS51257">
    <property type="entry name" value="PROKAR_LIPOPROTEIN"/>
    <property type="match status" value="1"/>
</dbReference>
<evidence type="ECO:0000256" key="1">
    <source>
        <dbReference type="SAM" id="SignalP"/>
    </source>
</evidence>
<protein>
    <submittedName>
        <fullName evidence="2">Uncharacterized conserved protein, DUF885 familyt</fullName>
    </submittedName>
</protein>
<gene>
    <name evidence="2" type="ORF">SAMN05660909_04307</name>
</gene>
<reference evidence="3" key="1">
    <citation type="submission" date="2016-10" db="EMBL/GenBank/DDBJ databases">
        <authorList>
            <person name="Varghese N."/>
            <person name="Submissions S."/>
        </authorList>
    </citation>
    <scope>NUCLEOTIDE SEQUENCE [LARGE SCALE GENOMIC DNA]</scope>
    <source>
        <strain evidence="3">DSM 23920</strain>
    </source>
</reference>
<dbReference type="Proteomes" id="UP000199656">
    <property type="component" value="Unassembled WGS sequence"/>
</dbReference>
<evidence type="ECO:0000313" key="2">
    <source>
        <dbReference type="EMBL" id="SEA95121.1"/>
    </source>
</evidence>
<dbReference type="PANTHER" id="PTHR33361">
    <property type="entry name" value="GLR0591 PROTEIN"/>
    <property type="match status" value="1"/>
</dbReference>
<keyword evidence="3" id="KW-1185">Reference proteome</keyword>
<sequence length="596" mass="67066">MMVKNVVSGLLLGSALLVAACNQPASKSSAAAMQDSLHHLAQKYYDASMALNPMQATQNGENQYNDQLPVDISDSYRKRCDSVYAGFQAALKGIDTSALSPNDRITYDMLERELSINREGLTFHDNLMPVQQFTCLPLSLAQYGSGTSAQPFKTREDYQHFMKRMELFAVWTDTAIANMQRGIATGYVLPKSLVVKTIPQLSALAKKDTANNIFYGPLKMLPTSLDSAAKQALKEEYTAAIERFILPSFAKLQQFMQQTYLPAARNSSGIDSLPDGKAYYAFLIKSWTTTQKTPEEIFALGEKEVARIREEMEATKNSTGFKGGLPAFFELMRTDKKLRIFNTPAAILDSFKAIEDKIMPQVRKMYGRLPRTPFEIRQTEAYRAASASAEYIQGSADGTRPGVFYVPILDPKTFSYTGMECLFLHEAIPGHHFQCSLQQENDSLPRFRRFTWIGAYGEGYALYCESLGKELGLYTDPYSYFGHLTDEIHRAIRLVVDVGLHTKGWTREQAIRYMMDNEPVSLQEATAEIERYMAIPGQALSYKLGELKIHELRNKYTKELGNAFKLSSFHDELLKDGCVPLSILETKMARWAATQH</sequence>
<proteinExistence type="predicted"/>
<dbReference type="InterPro" id="IPR010281">
    <property type="entry name" value="DUF885"/>
</dbReference>
<feature type="chain" id="PRO_5011610360" evidence="1">
    <location>
        <begin position="20"/>
        <end position="596"/>
    </location>
</feature>
<evidence type="ECO:0000313" key="3">
    <source>
        <dbReference type="Proteomes" id="UP000199656"/>
    </source>
</evidence>
<feature type="signal peptide" evidence="1">
    <location>
        <begin position="1"/>
        <end position="19"/>
    </location>
</feature>
<organism evidence="2 3">
    <name type="scientific">Chitinophaga terrae</name>
    <name type="common">ex Kim and Jung 2007</name>
    <dbReference type="NCBI Taxonomy" id="408074"/>
    <lineage>
        <taxon>Bacteria</taxon>
        <taxon>Pseudomonadati</taxon>
        <taxon>Bacteroidota</taxon>
        <taxon>Chitinophagia</taxon>
        <taxon>Chitinophagales</taxon>
        <taxon>Chitinophagaceae</taxon>
        <taxon>Chitinophaga</taxon>
    </lineage>
</organism>
<dbReference type="AlphaFoldDB" id="A0A1H4FD57"/>
<dbReference type="STRING" id="408074.SAMN05660909_04307"/>
<name>A0A1H4FD57_9BACT</name>
<keyword evidence="1" id="KW-0732">Signal</keyword>